<sequence>MEKQSFKIVLLDFPALSALEDILASLEAGESFYSIDPYIKDAINYFNKQNQIQERFSRIQSIAPSEESIHAVKTFSTEAGYSEQLTELDILFMAAAYEMEKTRFGIEHINHIPLLTVHFSGGCEK</sequence>
<organism evidence="1">
    <name type="scientific">Blastocystis hominis</name>
    <dbReference type="NCBI Taxonomy" id="12968"/>
    <lineage>
        <taxon>Eukaryota</taxon>
        <taxon>Sar</taxon>
        <taxon>Stramenopiles</taxon>
        <taxon>Bigyra</taxon>
        <taxon>Opalozoa</taxon>
        <taxon>Opalinata</taxon>
        <taxon>Blastocystidae</taxon>
        <taxon>Blastocystis</taxon>
    </lineage>
</organism>
<dbReference type="OrthoDB" id="446759at2759"/>
<name>D8LYK9_BLAHO</name>
<reference evidence="1" key="1">
    <citation type="submission" date="2010-02" db="EMBL/GenBank/DDBJ databases">
        <title>Sequencing and annotation of the Blastocystis hominis genome.</title>
        <authorList>
            <person name="Wincker P."/>
        </authorList>
    </citation>
    <scope>NUCLEOTIDE SEQUENCE</scope>
    <source>
        <strain evidence="1">Singapore isolate B</strain>
    </source>
</reference>
<proteinExistence type="predicted"/>
<dbReference type="InParanoid" id="D8LYK9"/>
<dbReference type="Proteomes" id="UP000008312">
    <property type="component" value="Unassembled WGS sequence"/>
</dbReference>
<accession>D8LYK9</accession>
<evidence type="ECO:0000313" key="1">
    <source>
        <dbReference type="EMBL" id="CBK20664.2"/>
    </source>
</evidence>
<dbReference type="Gene3D" id="3.40.50.1010">
    <property type="entry name" value="5'-nuclease"/>
    <property type="match status" value="1"/>
</dbReference>
<dbReference type="RefSeq" id="XP_012894712.1">
    <property type="nucleotide sequence ID" value="XM_013039258.1"/>
</dbReference>
<dbReference type="GeneID" id="24922288"/>
<dbReference type="EMBL" id="FN668639">
    <property type="protein sequence ID" value="CBK20664.2"/>
    <property type="molecule type" value="Genomic_DNA"/>
</dbReference>
<gene>
    <name evidence="1" type="ORF">GSBLH_T00006163001</name>
</gene>
<dbReference type="AlphaFoldDB" id="D8LYK9"/>
<keyword evidence="2" id="KW-1185">Reference proteome</keyword>
<protein>
    <submittedName>
        <fullName evidence="1">Uncharacterized protein</fullName>
    </submittedName>
</protein>
<evidence type="ECO:0000313" key="2">
    <source>
        <dbReference type="Proteomes" id="UP000008312"/>
    </source>
</evidence>